<feature type="compositionally biased region" description="Basic and acidic residues" evidence="1">
    <location>
        <begin position="224"/>
        <end position="234"/>
    </location>
</feature>
<dbReference type="AlphaFoldDB" id="A0ABD3RV32"/>
<name>A0ABD3RV32_9STRA</name>
<reference evidence="2 3" key="1">
    <citation type="submission" date="2024-10" db="EMBL/GenBank/DDBJ databases">
        <title>Updated reference genomes for cyclostephanoid diatoms.</title>
        <authorList>
            <person name="Roberts W.R."/>
            <person name="Alverson A.J."/>
        </authorList>
    </citation>
    <scope>NUCLEOTIDE SEQUENCE [LARGE SCALE GENOMIC DNA]</scope>
    <source>
        <strain evidence="2 3">AJA228-03</strain>
    </source>
</reference>
<feature type="compositionally biased region" description="Low complexity" evidence="1">
    <location>
        <begin position="676"/>
        <end position="693"/>
    </location>
</feature>
<proteinExistence type="predicted"/>
<feature type="region of interest" description="Disordered" evidence="1">
    <location>
        <begin position="269"/>
        <end position="288"/>
    </location>
</feature>
<feature type="region of interest" description="Disordered" evidence="1">
    <location>
        <begin position="437"/>
        <end position="496"/>
    </location>
</feature>
<gene>
    <name evidence="2" type="ORF">ACHAXA_009716</name>
</gene>
<feature type="compositionally biased region" description="Polar residues" evidence="1">
    <location>
        <begin position="742"/>
        <end position="753"/>
    </location>
</feature>
<feature type="region of interest" description="Disordered" evidence="1">
    <location>
        <begin position="956"/>
        <end position="1050"/>
    </location>
</feature>
<protein>
    <submittedName>
        <fullName evidence="2">Uncharacterized protein</fullName>
    </submittedName>
</protein>
<organism evidence="2 3">
    <name type="scientific">Cyclostephanos tholiformis</name>
    <dbReference type="NCBI Taxonomy" id="382380"/>
    <lineage>
        <taxon>Eukaryota</taxon>
        <taxon>Sar</taxon>
        <taxon>Stramenopiles</taxon>
        <taxon>Ochrophyta</taxon>
        <taxon>Bacillariophyta</taxon>
        <taxon>Coscinodiscophyceae</taxon>
        <taxon>Thalassiosirophycidae</taxon>
        <taxon>Stephanodiscales</taxon>
        <taxon>Stephanodiscaceae</taxon>
        <taxon>Cyclostephanos</taxon>
    </lineage>
</organism>
<feature type="compositionally biased region" description="Low complexity" evidence="1">
    <location>
        <begin position="481"/>
        <end position="494"/>
    </location>
</feature>
<feature type="compositionally biased region" description="Basic residues" evidence="1">
    <location>
        <begin position="466"/>
        <end position="480"/>
    </location>
</feature>
<feature type="compositionally biased region" description="Low complexity" evidence="1">
    <location>
        <begin position="34"/>
        <end position="51"/>
    </location>
</feature>
<feature type="region of interest" description="Disordered" evidence="1">
    <location>
        <begin position="376"/>
        <end position="415"/>
    </location>
</feature>
<feature type="region of interest" description="Disordered" evidence="1">
    <location>
        <begin position="1"/>
        <end position="81"/>
    </location>
</feature>
<feature type="compositionally biased region" description="Low complexity" evidence="1">
    <location>
        <begin position="12"/>
        <end position="22"/>
    </location>
</feature>
<feature type="compositionally biased region" description="Low complexity" evidence="1">
    <location>
        <begin position="703"/>
        <end position="741"/>
    </location>
</feature>
<feature type="region of interest" description="Disordered" evidence="1">
    <location>
        <begin position="889"/>
        <end position="917"/>
    </location>
</feature>
<feature type="compositionally biased region" description="Basic and acidic residues" evidence="1">
    <location>
        <begin position="658"/>
        <end position="667"/>
    </location>
</feature>
<accession>A0ABD3RV32</accession>
<dbReference type="Proteomes" id="UP001530377">
    <property type="component" value="Unassembled WGS sequence"/>
</dbReference>
<sequence>MRKSKKMDAGDPTLSSTPSSSSSPPPMHSHRRSSSTPTTAAVAAAAMALATAHDEGNDGIQSSPPSSSTCTASSAPAATHLSNSTSVPTMMRWLHTHHLLAGALFLGEHHHQHQAAVAGQGQLQPQQWLAAGMEIVAGMMTAVGGGDNNMITVATPDSCAIASPGGTTDGPSATTMPPPVPMEDHGVVRARAPLLARARPPNDAHGVDEDEDDDDSVPLLPRSGMEEEREDLRQGRLDPIALRRSASSAFGCPFASSSTLCDYGTRGRTHSYSGHSDPGTATTSTTSSSTSAFHAWSSCRSMYASARCSGSRDDGGSDVGSAISSSVPGGGADTASSDPLPGRGGGYHGGGGGGREFSSSWRRVMDRMRRKDCGGRAPFCKRRLSGRENPALPDLSDDEDQRGVTIDAPSPERSGAMIAKNDDAWLVIRDDCRRGADSGSSSALVSVCGSKKNNNKASPHSCKVIATKKKKKMKKKKNGKSKSTASPSSAAFSADGHFAREKTVTNEHSAESSFVTVNATTSTTTVEINNSHERQYDDPGVDLDLSDDSDTDDSCEGIEIVSTPVATTPLHGQRAVSATSQARTIMERESSIVGSVQFFPPNNSINGKSPPSVERLTSILDDFYAGENNNALYHPFGCVGEVVDEHNDERNNSFNIAERQHSVEPRNQRQVGLKYRSPQRSSLSPNQPSSSSLCGGEMHQHRGGSPSSSSQDSPDSRYSSLGGSPASRISSSNSRATVSTLNSGGDRSINTLHSTDGSLVVDYEVREANRRSSRGDRIGASSYVSIGGDGETNNQEVTVGVDGTDTVFSSSTASSNYHGYLSSPRPGATMPMDRFFAGGNVAMSPSPPICAATILYRTSTREGRGADDQASSLSAPSISKFFCPKNFSRTSTRDGTHSPHMVSKNSLSANSSNSGSEVKKPLQFVAYQIREETDSPFDEPPVTMTHACSPLIKPRISKVGSGRSHQQHRPPMFQRPSASTMQKPPQSPRKHDTNTIHRRSRTPTRTPPPSSCNNNMPSSGANTPSSPPVIVDGPSNAAALCRGDSSVTPSRPFVLRRSADLSGDNCGRSGMILVHPASSYRSQRHVTAISPSGESRRVGSSGDVENLARNTLLTMSRCGNLDIVEEAIPTTVPSDVTAVISPSHNMAKRLHIIAPKPEVEVVLGENAAIVSPENKI</sequence>
<evidence type="ECO:0000256" key="1">
    <source>
        <dbReference type="SAM" id="MobiDB-lite"/>
    </source>
</evidence>
<feature type="region of interest" description="Disordered" evidence="1">
    <location>
        <begin position="197"/>
        <end position="234"/>
    </location>
</feature>
<feature type="region of interest" description="Disordered" evidence="1">
    <location>
        <begin position="654"/>
        <end position="753"/>
    </location>
</feature>
<keyword evidence="3" id="KW-1185">Reference proteome</keyword>
<feature type="compositionally biased region" description="Gly residues" evidence="1">
    <location>
        <begin position="342"/>
        <end position="355"/>
    </location>
</feature>
<evidence type="ECO:0000313" key="2">
    <source>
        <dbReference type="EMBL" id="KAL3816078.1"/>
    </source>
</evidence>
<dbReference type="EMBL" id="JALLPB020000167">
    <property type="protein sequence ID" value="KAL3816078.1"/>
    <property type="molecule type" value="Genomic_DNA"/>
</dbReference>
<feature type="compositionally biased region" description="Low complexity" evidence="1">
    <location>
        <begin position="62"/>
        <end position="79"/>
    </location>
</feature>
<feature type="region of interest" description="Disordered" evidence="1">
    <location>
        <begin position="310"/>
        <end position="358"/>
    </location>
</feature>
<comment type="caution">
    <text evidence="2">The sequence shown here is derived from an EMBL/GenBank/DDBJ whole genome shotgun (WGS) entry which is preliminary data.</text>
</comment>
<feature type="compositionally biased region" description="Low complexity" evidence="1">
    <location>
        <begin position="903"/>
        <end position="916"/>
    </location>
</feature>
<evidence type="ECO:0000313" key="3">
    <source>
        <dbReference type="Proteomes" id="UP001530377"/>
    </source>
</evidence>